<organism evidence="1 2">
    <name type="scientific">Candidatus Regiella insecticola 5.15</name>
    <dbReference type="NCBI Taxonomy" id="1005043"/>
    <lineage>
        <taxon>Bacteria</taxon>
        <taxon>Pseudomonadati</taxon>
        <taxon>Pseudomonadota</taxon>
        <taxon>Gammaproteobacteria</taxon>
        <taxon>Enterobacterales</taxon>
        <taxon>Enterobacteriaceae</taxon>
        <taxon>aphid secondary symbionts</taxon>
        <taxon>Candidatus Regiella</taxon>
    </lineage>
</organism>
<proteinExistence type="predicted"/>
<reference evidence="1 2" key="1">
    <citation type="journal article" date="2012" name="Genome Res.">
        <title>Genomic basis of endosymbiont-conferred protection against an insect parasitoid.</title>
        <authorList>
            <person name="Hansen A.K."/>
            <person name="Vorburger C."/>
            <person name="Moran N.A."/>
        </authorList>
    </citation>
    <scope>NUCLEOTIDE SEQUENCE [LARGE SCALE GENOMIC DNA]</scope>
    <source>
        <strain evidence="2">R5.15</strain>
    </source>
</reference>
<gene>
    <name evidence="1" type="ORF">Rin_00022120</name>
</gene>
<evidence type="ECO:0000313" key="2">
    <source>
        <dbReference type="Proteomes" id="UP000004116"/>
    </source>
</evidence>
<keyword evidence="2" id="KW-1185">Reference proteome</keyword>
<dbReference type="AlphaFoldDB" id="G2H2B3"/>
<dbReference type="RefSeq" id="WP_006707836.1">
    <property type="nucleotide sequence ID" value="NZ_AGCA01000522.1"/>
</dbReference>
<evidence type="ECO:0000313" key="1">
    <source>
        <dbReference type="EMBL" id="EGY27867.1"/>
    </source>
</evidence>
<name>G2H2B3_9ENTR</name>
<dbReference type="Proteomes" id="UP000004116">
    <property type="component" value="Unassembled WGS sequence"/>
</dbReference>
<dbReference type="EMBL" id="AGCA01000522">
    <property type="protein sequence ID" value="EGY27867.1"/>
    <property type="molecule type" value="Genomic_DNA"/>
</dbReference>
<accession>G2H2B3</accession>
<sequence length="68" mass="7173">MMPSASTSVSNSTPVASLPVVNASSSATKSLEQYAQQLLADNKIAFPFGSTNLGNSKTSLDQFNFILF</sequence>
<comment type="caution">
    <text evidence="1">The sequence shown here is derived from an EMBL/GenBank/DDBJ whole genome shotgun (WGS) entry which is preliminary data.</text>
</comment>
<protein>
    <submittedName>
        <fullName evidence="1">Uncharacterized protein</fullName>
    </submittedName>
</protein>